<dbReference type="InterPro" id="IPR010318">
    <property type="entry name" value="S-Me-THD_N"/>
</dbReference>
<dbReference type="PANTHER" id="PTHR11365:SF10">
    <property type="entry name" value="HYDANTOINASE_OXOPROLINASE"/>
    <property type="match status" value="1"/>
</dbReference>
<evidence type="ECO:0000259" key="3">
    <source>
        <dbReference type="Pfam" id="PF05378"/>
    </source>
</evidence>
<dbReference type="InterPro" id="IPR008040">
    <property type="entry name" value="Hydant_A_N"/>
</dbReference>
<evidence type="ECO:0008006" key="8">
    <source>
        <dbReference type="Google" id="ProtNLM"/>
    </source>
</evidence>
<dbReference type="InterPro" id="IPR027479">
    <property type="entry name" value="S-Me-THD_N_sf"/>
</dbReference>
<dbReference type="AlphaFoldDB" id="A0AA35MAK4"/>
<dbReference type="FunFam" id="3.40.1610.10:FF:000001">
    <property type="entry name" value="Hydantoinase, putative"/>
    <property type="match status" value="1"/>
</dbReference>
<feature type="domain" description="S-Me-THD-like C-terminal" evidence="5">
    <location>
        <begin position="764"/>
        <end position="978"/>
    </location>
</feature>
<accession>A0AA35MAK4</accession>
<evidence type="ECO:0000259" key="2">
    <source>
        <dbReference type="Pfam" id="PF01968"/>
    </source>
</evidence>
<dbReference type="Pfam" id="PF01968">
    <property type="entry name" value="Hydantoinase_A"/>
    <property type="match status" value="1"/>
</dbReference>
<dbReference type="Proteomes" id="UP001160390">
    <property type="component" value="Unassembled WGS sequence"/>
</dbReference>
<dbReference type="PANTHER" id="PTHR11365">
    <property type="entry name" value="5-OXOPROLINASE RELATED"/>
    <property type="match status" value="1"/>
</dbReference>
<dbReference type="SUPFAM" id="SSF53067">
    <property type="entry name" value="Actin-like ATPase domain"/>
    <property type="match status" value="2"/>
</dbReference>
<reference evidence="6" key="1">
    <citation type="submission" date="2023-01" db="EMBL/GenBank/DDBJ databases">
        <authorList>
            <person name="Piombo E."/>
        </authorList>
    </citation>
    <scope>NUCLEOTIDE SEQUENCE</scope>
</reference>
<dbReference type="InterPro" id="IPR045079">
    <property type="entry name" value="Oxoprolinase-like"/>
</dbReference>
<dbReference type="Pfam" id="PF06032">
    <property type="entry name" value="S-Me-THD_N"/>
    <property type="match status" value="1"/>
</dbReference>
<feature type="domain" description="Hydantoinase/oxoprolinase N-terminal" evidence="3">
    <location>
        <begin position="13"/>
        <end position="192"/>
    </location>
</feature>
<dbReference type="EMBL" id="CABFNP030001245">
    <property type="protein sequence ID" value="CAI6093432.1"/>
    <property type="molecule type" value="Genomic_DNA"/>
</dbReference>
<dbReference type="GO" id="GO:0016787">
    <property type="term" value="F:hydrolase activity"/>
    <property type="evidence" value="ECO:0007669"/>
    <property type="project" value="InterPro"/>
</dbReference>
<dbReference type="InterPro" id="IPR024071">
    <property type="entry name" value="S-Me-THD_C_sf"/>
</dbReference>
<feature type="domain" description="Hydantoinase A/oxoprolinase" evidence="2">
    <location>
        <begin position="212"/>
        <end position="384"/>
    </location>
</feature>
<dbReference type="Gene3D" id="2.40.390.10">
    <property type="entry name" value="CV3147-like"/>
    <property type="match status" value="1"/>
</dbReference>
<dbReference type="FunFam" id="2.40.390.10:FF:000002">
    <property type="entry name" value="ACR027Cp"/>
    <property type="match status" value="1"/>
</dbReference>
<dbReference type="Pfam" id="PF20906">
    <property type="entry name" value="S-Me-THD_C"/>
    <property type="match status" value="1"/>
</dbReference>
<comment type="caution">
    <text evidence="6">The sequence shown here is derived from an EMBL/GenBank/DDBJ whole genome shotgun (WGS) entry which is preliminary data.</text>
</comment>
<dbReference type="InterPro" id="IPR002821">
    <property type="entry name" value="Hydantoinase_A"/>
</dbReference>
<dbReference type="InterPro" id="IPR043129">
    <property type="entry name" value="ATPase_NBD"/>
</dbReference>
<evidence type="ECO:0000256" key="1">
    <source>
        <dbReference type="SAM" id="MobiDB-lite"/>
    </source>
</evidence>
<sequence>MTSEQKQAPRRLRVGIDVGGTNTDGVIIDPSESTPNKAIKAWHKTATTPDPSDGISTAIQTMFDSAGIDASDVASVTIGTTHFVNAVVEMDASRLAPVAVLRLCGPFSKHALPCVDWDEDLRDVVLGHYTLLKGGLEVDGHLISDIDEEEIKSQCSIIKQKGIRSIVINGVFSPIDTVERQEERAAEIVKREIPNCDVVCSKEVANLGFLERENASILNAAILPFARKTISSFQKPMKTVGLNCPVFIAQNDGTVLPGAMAAQLPIRTFSSGPTNSMRGAAYLVQQTLDEDIMVVDIGGTTTDVGLLQANGFPRQQAAYSDLAGVRMNFSCPDIKSIGLGGGSIIHTGEPMAIGPESTGNKLTSEAVVFGGQTLTATDFSVMSNPDLEIGNRELLQGIITSELLSNFQGLVKKRLERIIDVMKTSPGDIPVLLVGGGAVIAPHELSGASKVVKPQWSGVANAIGAAMARLSAVEDIIVSTENQTTAEARDSVTRRAIEKTVSAGADPATVEVVEVETLPLSYVENKTRFIIRAAGDFDTSRTQNVEDSVEGQVEAENSHDETIPERVLPKPNQRKGPHKQVDVNEYVPDVRNRTWYISETDVEWIATGCYILGTGGGGSPYSSKIRLRTELRKGAVIRVVDTRDIPDDAQVGCGGGAGSPTVAIEKLGGDEMLESQHELYKICDRPATHMISVEIGGANGLQSMIIGASTLMNLPAVDGDWMGRAYPTKWQTTPVVFNERTPIWAPIAMSDGNGNVVVMPKTSSDAHVERILRAAIGQMGSNVGAADAPVTGAETKRWVVEHTISQSWRIGRGVAKARQENQVSNVAEAIIDQCGGPSAGRVLWKGKIVGVERNLKTGHVYGECLIQGTGVSGKEDVVDSAFRGILKIPFKNENIAAIKVPEDGRKEKQEDVLAIVPDLITVIDAQSGEAVGTPEYRYGLLVVVLGLAASDKWTNTERGIKLGGPESFGFNHLRYTPLGTYQPPRSVIDEYDGRASGVARSSR</sequence>
<evidence type="ECO:0000313" key="6">
    <source>
        <dbReference type="EMBL" id="CAI6093432.1"/>
    </source>
</evidence>
<keyword evidence="7" id="KW-1185">Reference proteome</keyword>
<proteinExistence type="predicted"/>
<organism evidence="6 7">
    <name type="scientific">Clonostachys chloroleuca</name>
    <dbReference type="NCBI Taxonomy" id="1926264"/>
    <lineage>
        <taxon>Eukaryota</taxon>
        <taxon>Fungi</taxon>
        <taxon>Dikarya</taxon>
        <taxon>Ascomycota</taxon>
        <taxon>Pezizomycotina</taxon>
        <taxon>Sordariomycetes</taxon>
        <taxon>Hypocreomycetidae</taxon>
        <taxon>Hypocreales</taxon>
        <taxon>Bionectriaceae</taxon>
        <taxon>Clonostachys</taxon>
    </lineage>
</organism>
<protein>
    <recommendedName>
        <fullName evidence="8">Hydantoin utilization protein A</fullName>
    </recommendedName>
</protein>
<dbReference type="Pfam" id="PF05378">
    <property type="entry name" value="Hydant_A_N"/>
    <property type="match status" value="1"/>
</dbReference>
<gene>
    <name evidence="6" type="ORF">CCHLO57077_00000487</name>
</gene>
<feature type="region of interest" description="Disordered" evidence="1">
    <location>
        <begin position="542"/>
        <end position="580"/>
    </location>
</feature>
<feature type="compositionally biased region" description="Basic and acidic residues" evidence="1">
    <location>
        <begin position="556"/>
        <end position="568"/>
    </location>
</feature>
<feature type="domain" description="S-Me-THD N-terminal" evidence="4">
    <location>
        <begin position="600"/>
        <end position="760"/>
    </location>
</feature>
<evidence type="ECO:0000259" key="5">
    <source>
        <dbReference type="Pfam" id="PF20906"/>
    </source>
</evidence>
<dbReference type="Gene3D" id="3.40.1610.10">
    <property type="entry name" value="CV3147-like domain"/>
    <property type="match status" value="1"/>
</dbReference>
<evidence type="ECO:0000259" key="4">
    <source>
        <dbReference type="Pfam" id="PF06032"/>
    </source>
</evidence>
<name>A0AA35MAK4_9HYPO</name>
<dbReference type="SUPFAM" id="SSF160991">
    <property type="entry name" value="CV3147-like"/>
    <property type="match status" value="1"/>
</dbReference>
<dbReference type="InterPro" id="IPR048350">
    <property type="entry name" value="S-Me-THD-like_C"/>
</dbReference>
<evidence type="ECO:0000313" key="7">
    <source>
        <dbReference type="Proteomes" id="UP001160390"/>
    </source>
</evidence>
<dbReference type="Gene3D" id="3.30.420.40">
    <property type="match status" value="1"/>
</dbReference>